<evidence type="ECO:0000256" key="1">
    <source>
        <dbReference type="ARBA" id="ARBA00007074"/>
    </source>
</evidence>
<keyword evidence="5" id="KW-1133">Transmembrane helix</keyword>
<dbReference type="Pfam" id="PF00877">
    <property type="entry name" value="NLPC_P60"/>
    <property type="match status" value="1"/>
</dbReference>
<dbReference type="PANTHER" id="PTHR47053:SF1">
    <property type="entry name" value="MUREIN DD-ENDOPEPTIDASE MEPH-RELATED"/>
    <property type="match status" value="1"/>
</dbReference>
<keyword evidence="3" id="KW-0378">Hydrolase</keyword>
<dbReference type="SUPFAM" id="SSF54001">
    <property type="entry name" value="Cysteine proteinases"/>
    <property type="match status" value="1"/>
</dbReference>
<dbReference type="EMBL" id="JAEPDI010000001">
    <property type="protein sequence ID" value="MCG7937990.1"/>
    <property type="molecule type" value="Genomic_DNA"/>
</dbReference>
<dbReference type="Proteomes" id="UP000886687">
    <property type="component" value="Unassembled WGS sequence"/>
</dbReference>
<feature type="domain" description="NlpC/P60" evidence="6">
    <location>
        <begin position="60"/>
        <end position="182"/>
    </location>
</feature>
<protein>
    <submittedName>
        <fullName evidence="7">C40 family peptidase</fullName>
    </submittedName>
</protein>
<name>A0A9E4K1Z2_9GAMM</name>
<proteinExistence type="inferred from homology"/>
<comment type="similarity">
    <text evidence="1">Belongs to the peptidase C40 family.</text>
</comment>
<dbReference type="GO" id="GO:0006508">
    <property type="term" value="P:proteolysis"/>
    <property type="evidence" value="ECO:0007669"/>
    <property type="project" value="UniProtKB-KW"/>
</dbReference>
<keyword evidence="2" id="KW-0645">Protease</keyword>
<keyword evidence="5" id="KW-0812">Transmembrane</keyword>
<keyword evidence="5" id="KW-0472">Membrane</keyword>
<dbReference type="Gene3D" id="3.90.1720.10">
    <property type="entry name" value="endopeptidase domain like (from Nostoc punctiforme)"/>
    <property type="match status" value="1"/>
</dbReference>
<dbReference type="AlphaFoldDB" id="A0A9E4K1Z2"/>
<gene>
    <name evidence="7" type="ORF">JAZ04_03915</name>
</gene>
<dbReference type="InterPro" id="IPR000064">
    <property type="entry name" value="NLP_P60_dom"/>
</dbReference>
<dbReference type="InterPro" id="IPR051202">
    <property type="entry name" value="Peptidase_C40"/>
</dbReference>
<sequence>MLFSRIYCSFSGYIEIGYLSGSRLFSMVTIALLFTGCATVAATESSRRQQSMVDTERIVFVSRHPVVAIAEKLKGKPYRYGGVSPEGFDCSGLMHYVFQQVGLSIPRTTQDQYRASKRIATEDLQPGDLLFFKISSRKLSHVGLYAGNGRFIHASTSKRRVAAAKLDETYWSKRLIGAGRIF</sequence>
<organism evidence="7 8">
    <name type="scientific">Candidatus Thiodiazotropha lotti</name>
    <dbReference type="NCBI Taxonomy" id="2792787"/>
    <lineage>
        <taxon>Bacteria</taxon>
        <taxon>Pseudomonadati</taxon>
        <taxon>Pseudomonadota</taxon>
        <taxon>Gammaproteobacteria</taxon>
        <taxon>Chromatiales</taxon>
        <taxon>Sedimenticolaceae</taxon>
        <taxon>Candidatus Thiodiazotropha</taxon>
    </lineage>
</organism>
<evidence type="ECO:0000256" key="5">
    <source>
        <dbReference type="SAM" id="Phobius"/>
    </source>
</evidence>
<evidence type="ECO:0000313" key="8">
    <source>
        <dbReference type="Proteomes" id="UP000886687"/>
    </source>
</evidence>
<dbReference type="GO" id="GO:0008234">
    <property type="term" value="F:cysteine-type peptidase activity"/>
    <property type="evidence" value="ECO:0007669"/>
    <property type="project" value="UniProtKB-KW"/>
</dbReference>
<accession>A0A9E4K1Z2</accession>
<evidence type="ECO:0000256" key="3">
    <source>
        <dbReference type="ARBA" id="ARBA00022801"/>
    </source>
</evidence>
<feature type="transmembrane region" description="Helical" evidence="5">
    <location>
        <begin position="24"/>
        <end position="42"/>
    </location>
</feature>
<reference evidence="7" key="1">
    <citation type="journal article" date="2021" name="Proc. Natl. Acad. Sci. U.S.A.">
        <title>Global biogeography of chemosynthetic symbionts reveals both localized and globally distributed symbiont groups. .</title>
        <authorList>
            <person name="Osvatic J.T."/>
            <person name="Wilkins L.G.E."/>
            <person name="Leibrecht L."/>
            <person name="Leray M."/>
            <person name="Zauner S."/>
            <person name="Polzin J."/>
            <person name="Camacho Y."/>
            <person name="Gros O."/>
            <person name="van Gils J.A."/>
            <person name="Eisen J.A."/>
            <person name="Petersen J.M."/>
            <person name="Yuen B."/>
        </authorList>
    </citation>
    <scope>NUCLEOTIDE SEQUENCE</scope>
    <source>
        <strain evidence="7">MAGL173</strain>
    </source>
</reference>
<evidence type="ECO:0000256" key="4">
    <source>
        <dbReference type="ARBA" id="ARBA00022807"/>
    </source>
</evidence>
<evidence type="ECO:0000313" key="7">
    <source>
        <dbReference type="EMBL" id="MCG7937990.1"/>
    </source>
</evidence>
<comment type="caution">
    <text evidence="7">The sequence shown here is derived from an EMBL/GenBank/DDBJ whole genome shotgun (WGS) entry which is preliminary data.</text>
</comment>
<dbReference type="InterPro" id="IPR038765">
    <property type="entry name" value="Papain-like_cys_pep_sf"/>
</dbReference>
<evidence type="ECO:0000256" key="2">
    <source>
        <dbReference type="ARBA" id="ARBA00022670"/>
    </source>
</evidence>
<dbReference type="PROSITE" id="PS51935">
    <property type="entry name" value="NLPC_P60"/>
    <property type="match status" value="1"/>
</dbReference>
<evidence type="ECO:0000259" key="6">
    <source>
        <dbReference type="PROSITE" id="PS51935"/>
    </source>
</evidence>
<dbReference type="PANTHER" id="PTHR47053">
    <property type="entry name" value="MUREIN DD-ENDOPEPTIDASE MEPH-RELATED"/>
    <property type="match status" value="1"/>
</dbReference>
<keyword evidence="4" id="KW-0788">Thiol protease</keyword>